<evidence type="ECO:0000313" key="1">
    <source>
        <dbReference type="EMBL" id="CAG9826855.1"/>
    </source>
</evidence>
<keyword evidence="2" id="KW-1185">Reference proteome</keyword>
<organism evidence="1 2">
    <name type="scientific">Diabrotica balteata</name>
    <name type="common">Banded cucumber beetle</name>
    <dbReference type="NCBI Taxonomy" id="107213"/>
    <lineage>
        <taxon>Eukaryota</taxon>
        <taxon>Metazoa</taxon>
        <taxon>Ecdysozoa</taxon>
        <taxon>Arthropoda</taxon>
        <taxon>Hexapoda</taxon>
        <taxon>Insecta</taxon>
        <taxon>Pterygota</taxon>
        <taxon>Neoptera</taxon>
        <taxon>Endopterygota</taxon>
        <taxon>Coleoptera</taxon>
        <taxon>Polyphaga</taxon>
        <taxon>Cucujiformia</taxon>
        <taxon>Chrysomeloidea</taxon>
        <taxon>Chrysomelidae</taxon>
        <taxon>Galerucinae</taxon>
        <taxon>Diabroticina</taxon>
        <taxon>Diabroticites</taxon>
        <taxon>Diabrotica</taxon>
    </lineage>
</organism>
<accession>A0A9N9SS49</accession>
<dbReference type="OrthoDB" id="1938591at2759"/>
<proteinExistence type="predicted"/>
<sequence>MKGDPKVTDLRVLQYNPDGNIYYKLRFAGNWCVLPQRKDNKVRTKLWNELPDLYATQRKIKKKKFEDFQELKKDEVLAISEKVVIRLEDLITLITVEAEWTWGRLAKCEQDLKRVDENIDENNIPAKKPAGLSFTIHNNGLDYSDVEAERKNIAKASLYTYGFAGTGTRDSHVCTFKVI</sequence>
<dbReference type="AlphaFoldDB" id="A0A9N9SS49"/>
<reference evidence="1" key="1">
    <citation type="submission" date="2022-01" db="EMBL/GenBank/DDBJ databases">
        <authorList>
            <person name="King R."/>
        </authorList>
    </citation>
    <scope>NUCLEOTIDE SEQUENCE</scope>
</reference>
<protein>
    <submittedName>
        <fullName evidence="1">Uncharacterized protein</fullName>
    </submittedName>
</protein>
<evidence type="ECO:0000313" key="2">
    <source>
        <dbReference type="Proteomes" id="UP001153709"/>
    </source>
</evidence>
<dbReference type="Proteomes" id="UP001153709">
    <property type="component" value="Chromosome 1"/>
</dbReference>
<name>A0A9N9SS49_DIABA</name>
<gene>
    <name evidence="1" type="ORF">DIABBA_LOCUS935</name>
</gene>
<dbReference type="EMBL" id="OU898276">
    <property type="protein sequence ID" value="CAG9826855.1"/>
    <property type="molecule type" value="Genomic_DNA"/>
</dbReference>